<evidence type="ECO:0000313" key="3">
    <source>
        <dbReference type="EMBL" id="CAE8622246.1"/>
    </source>
</evidence>
<sequence>MGVSHSMEQDQVERVSKALRNSSEAIQGINQKFDTIDDHWRKAQGFNEEINAKVDKTLESFQRLDDTFNDRIEMVLEAVVDATDNLSGVLEATLDSLQQVNIRREIDQIPKAVIPLAIPLIILLIELAVANAYMGILLASITDVRNRYSRYLLGNASSVLIGLTVSLVWLAIYRVWLSMKEKDVKARSRVKKKDQSNSQVDGDPHNRAPSETSSEKPIRLVRTSRRIPSGSLTRSRHSSPGLASATISIHVGEYCSELLPGSRHPSRNTTPTLLQAVAAEEQLPPLVLDEVIAEVIGRSEEVSLRRVGGKGTGKGSWLSAARPSAWPRPSAARQVSVSRENSGGSTADIAAESRQRDESQATVQQGAASSARPRQRSGPLIRFESPWQVDVTWGASGSRRPVAEVQEQSEIEVRGAQVELAHEEAPHGAEREDFDDKASNGSLLQASGGESRPSEQQPNNSKKKNNKSNNNNNSNHQQL</sequence>
<feature type="non-terminal residue" evidence="3">
    <location>
        <position position="1"/>
    </location>
</feature>
<proteinExistence type="predicted"/>
<feature type="transmembrane region" description="Helical" evidence="2">
    <location>
        <begin position="156"/>
        <end position="177"/>
    </location>
</feature>
<keyword evidence="2" id="KW-0812">Transmembrane</keyword>
<gene>
    <name evidence="3" type="ORF">PGLA1383_LOCUS39700</name>
</gene>
<feature type="compositionally biased region" description="Basic and acidic residues" evidence="1">
    <location>
        <begin position="202"/>
        <end position="218"/>
    </location>
</feature>
<evidence type="ECO:0000256" key="2">
    <source>
        <dbReference type="SAM" id="Phobius"/>
    </source>
</evidence>
<feature type="transmembrane region" description="Helical" evidence="2">
    <location>
        <begin position="112"/>
        <end position="136"/>
    </location>
</feature>
<keyword evidence="4" id="KW-1185">Reference proteome</keyword>
<dbReference type="AlphaFoldDB" id="A0A813GDJ3"/>
<feature type="compositionally biased region" description="Low complexity" evidence="1">
    <location>
        <begin position="467"/>
        <end position="479"/>
    </location>
</feature>
<dbReference type="OrthoDB" id="419323at2759"/>
<feature type="region of interest" description="Disordered" evidence="1">
    <location>
        <begin position="397"/>
        <end position="479"/>
    </location>
</feature>
<feature type="region of interest" description="Disordered" evidence="1">
    <location>
        <begin position="187"/>
        <end position="221"/>
    </location>
</feature>
<feature type="compositionally biased region" description="Low complexity" evidence="1">
    <location>
        <begin position="319"/>
        <end position="333"/>
    </location>
</feature>
<accession>A0A813GDJ3</accession>
<reference evidence="3" key="1">
    <citation type="submission" date="2021-02" db="EMBL/GenBank/DDBJ databases">
        <authorList>
            <person name="Dougan E. K."/>
            <person name="Rhodes N."/>
            <person name="Thang M."/>
            <person name="Chan C."/>
        </authorList>
    </citation>
    <scope>NUCLEOTIDE SEQUENCE</scope>
</reference>
<organism evidence="3 4">
    <name type="scientific">Polarella glacialis</name>
    <name type="common">Dinoflagellate</name>
    <dbReference type="NCBI Taxonomy" id="89957"/>
    <lineage>
        <taxon>Eukaryota</taxon>
        <taxon>Sar</taxon>
        <taxon>Alveolata</taxon>
        <taxon>Dinophyceae</taxon>
        <taxon>Suessiales</taxon>
        <taxon>Suessiaceae</taxon>
        <taxon>Polarella</taxon>
    </lineage>
</organism>
<keyword evidence="2" id="KW-1133">Transmembrane helix</keyword>
<protein>
    <submittedName>
        <fullName evidence="3">Uncharacterized protein</fullName>
    </submittedName>
</protein>
<dbReference type="Proteomes" id="UP000654075">
    <property type="component" value="Unassembled WGS sequence"/>
</dbReference>
<keyword evidence="2" id="KW-0472">Membrane</keyword>
<dbReference type="EMBL" id="CAJNNV010027928">
    <property type="protein sequence ID" value="CAE8622246.1"/>
    <property type="molecule type" value="Genomic_DNA"/>
</dbReference>
<feature type="compositionally biased region" description="Basic and acidic residues" evidence="1">
    <location>
        <begin position="420"/>
        <end position="438"/>
    </location>
</feature>
<evidence type="ECO:0000313" key="4">
    <source>
        <dbReference type="Proteomes" id="UP000654075"/>
    </source>
</evidence>
<name>A0A813GDJ3_POLGL</name>
<feature type="compositionally biased region" description="Polar residues" evidence="1">
    <location>
        <begin position="335"/>
        <end position="345"/>
    </location>
</feature>
<comment type="caution">
    <text evidence="3">The sequence shown here is derived from an EMBL/GenBank/DDBJ whole genome shotgun (WGS) entry which is preliminary data.</text>
</comment>
<feature type="region of interest" description="Disordered" evidence="1">
    <location>
        <begin position="303"/>
        <end position="383"/>
    </location>
</feature>
<evidence type="ECO:0000256" key="1">
    <source>
        <dbReference type="SAM" id="MobiDB-lite"/>
    </source>
</evidence>